<reference evidence="1 2" key="1">
    <citation type="journal article" date="2019" name="Nat. Ecol. Evol.">
        <title>Megaphylogeny resolves global patterns of mushroom evolution.</title>
        <authorList>
            <person name="Varga T."/>
            <person name="Krizsan K."/>
            <person name="Foldi C."/>
            <person name="Dima B."/>
            <person name="Sanchez-Garcia M."/>
            <person name="Sanchez-Ramirez S."/>
            <person name="Szollosi G.J."/>
            <person name="Szarkandi J.G."/>
            <person name="Papp V."/>
            <person name="Albert L."/>
            <person name="Andreopoulos W."/>
            <person name="Angelini C."/>
            <person name="Antonin V."/>
            <person name="Barry K.W."/>
            <person name="Bougher N.L."/>
            <person name="Buchanan P."/>
            <person name="Buyck B."/>
            <person name="Bense V."/>
            <person name="Catcheside P."/>
            <person name="Chovatia M."/>
            <person name="Cooper J."/>
            <person name="Damon W."/>
            <person name="Desjardin D."/>
            <person name="Finy P."/>
            <person name="Geml J."/>
            <person name="Haridas S."/>
            <person name="Hughes K."/>
            <person name="Justo A."/>
            <person name="Karasinski D."/>
            <person name="Kautmanova I."/>
            <person name="Kiss B."/>
            <person name="Kocsube S."/>
            <person name="Kotiranta H."/>
            <person name="LaButti K.M."/>
            <person name="Lechner B.E."/>
            <person name="Liimatainen K."/>
            <person name="Lipzen A."/>
            <person name="Lukacs Z."/>
            <person name="Mihaltcheva S."/>
            <person name="Morgado L.N."/>
            <person name="Niskanen T."/>
            <person name="Noordeloos M.E."/>
            <person name="Ohm R.A."/>
            <person name="Ortiz-Santana B."/>
            <person name="Ovrebo C."/>
            <person name="Racz N."/>
            <person name="Riley R."/>
            <person name="Savchenko A."/>
            <person name="Shiryaev A."/>
            <person name="Soop K."/>
            <person name="Spirin V."/>
            <person name="Szebenyi C."/>
            <person name="Tomsovsky M."/>
            <person name="Tulloss R.E."/>
            <person name="Uehling J."/>
            <person name="Grigoriev I.V."/>
            <person name="Vagvolgyi C."/>
            <person name="Papp T."/>
            <person name="Martin F.M."/>
            <person name="Miettinen O."/>
            <person name="Hibbett D.S."/>
            <person name="Nagy L.G."/>
        </authorList>
    </citation>
    <scope>NUCLEOTIDE SEQUENCE [LARGE SCALE GENOMIC DNA]</scope>
    <source>
        <strain evidence="1 2">CBS 166.37</strain>
    </source>
</reference>
<dbReference type="Proteomes" id="UP000308652">
    <property type="component" value="Unassembled WGS sequence"/>
</dbReference>
<protein>
    <submittedName>
        <fullName evidence="1">Uncharacterized protein</fullName>
    </submittedName>
</protein>
<organism evidence="1 2">
    <name type="scientific">Crucibulum laeve</name>
    <dbReference type="NCBI Taxonomy" id="68775"/>
    <lineage>
        <taxon>Eukaryota</taxon>
        <taxon>Fungi</taxon>
        <taxon>Dikarya</taxon>
        <taxon>Basidiomycota</taxon>
        <taxon>Agaricomycotina</taxon>
        <taxon>Agaricomycetes</taxon>
        <taxon>Agaricomycetidae</taxon>
        <taxon>Agaricales</taxon>
        <taxon>Agaricineae</taxon>
        <taxon>Nidulariaceae</taxon>
        <taxon>Crucibulum</taxon>
    </lineage>
</organism>
<sequence length="133" mass="14364">MYLNANLVAVAVAMPSTMTGGENALTVQENLKLLKELGGRGGLALQSVGRLGFEWIFEDQQARPPSFQADFLIAIGSDEKLLRRLNEFNENATISTGGKGTDAKWKLDPTHAVSVSSCHQDSLYPLTVSDLQA</sequence>
<dbReference type="AlphaFoldDB" id="A0A5C3LL72"/>
<evidence type="ECO:0000313" key="2">
    <source>
        <dbReference type="Proteomes" id="UP000308652"/>
    </source>
</evidence>
<dbReference type="OrthoDB" id="3027438at2759"/>
<keyword evidence="2" id="KW-1185">Reference proteome</keyword>
<evidence type="ECO:0000313" key="1">
    <source>
        <dbReference type="EMBL" id="TFK33317.1"/>
    </source>
</evidence>
<dbReference type="EMBL" id="ML213650">
    <property type="protein sequence ID" value="TFK33317.1"/>
    <property type="molecule type" value="Genomic_DNA"/>
</dbReference>
<name>A0A5C3LL72_9AGAR</name>
<dbReference type="STRING" id="68775.A0A5C3LL72"/>
<gene>
    <name evidence="1" type="ORF">BDQ12DRAFT_670333</name>
</gene>
<accession>A0A5C3LL72</accession>
<proteinExistence type="predicted"/>